<dbReference type="PANTHER" id="PTHR10584:SF166">
    <property type="entry name" value="RIBOKINASE"/>
    <property type="match status" value="1"/>
</dbReference>
<evidence type="ECO:0000313" key="5">
    <source>
        <dbReference type="Proteomes" id="UP000292373"/>
    </source>
</evidence>
<dbReference type="InterPro" id="IPR029056">
    <property type="entry name" value="Ribokinase-like"/>
</dbReference>
<evidence type="ECO:0000313" key="4">
    <source>
        <dbReference type="EMBL" id="TBT87199.1"/>
    </source>
</evidence>
<keyword evidence="2 4" id="KW-0418">Kinase</keyword>
<evidence type="ECO:0000256" key="2">
    <source>
        <dbReference type="ARBA" id="ARBA00022777"/>
    </source>
</evidence>
<evidence type="ECO:0000259" key="3">
    <source>
        <dbReference type="Pfam" id="PF00294"/>
    </source>
</evidence>
<dbReference type="EMBL" id="SDMQ01000002">
    <property type="protein sequence ID" value="TBT87199.1"/>
    <property type="molecule type" value="Genomic_DNA"/>
</dbReference>
<comment type="caution">
    <text evidence="4">The sequence shown here is derived from an EMBL/GenBank/DDBJ whole genome shotgun (WGS) entry which is preliminary data.</text>
</comment>
<proteinExistence type="predicted"/>
<gene>
    <name evidence="4" type="ORF">ET989_02475</name>
</gene>
<dbReference type="AlphaFoldDB" id="A0A4Q9KFL1"/>
<keyword evidence="1" id="KW-0808">Transferase</keyword>
<dbReference type="RefSeq" id="WP_131166985.1">
    <property type="nucleotide sequence ID" value="NZ_SDMQ01000002.1"/>
</dbReference>
<dbReference type="GO" id="GO:0016301">
    <property type="term" value="F:kinase activity"/>
    <property type="evidence" value="ECO:0007669"/>
    <property type="project" value="UniProtKB-KW"/>
</dbReference>
<feature type="domain" description="Carbohydrate kinase PfkB" evidence="3">
    <location>
        <begin position="5"/>
        <end position="301"/>
    </location>
</feature>
<accession>A0A4Q9KFL1</accession>
<dbReference type="Proteomes" id="UP000292373">
    <property type="component" value="Unassembled WGS sequence"/>
</dbReference>
<dbReference type="Gene3D" id="3.40.1190.20">
    <property type="match status" value="1"/>
</dbReference>
<reference evidence="4 5" key="1">
    <citation type="submission" date="2019-01" db="EMBL/GenBank/DDBJ databases">
        <title>Lactibacter flavus gen. nov., sp. nov., a novel bacterium of the family Propionibacteriaceae isolated from raw milk and dairy products.</title>
        <authorList>
            <person name="Huptas C."/>
            <person name="Wenning M."/>
            <person name="Breitenwieser F."/>
            <person name="Doll E."/>
            <person name="Von Neubeck M."/>
            <person name="Busse H.-J."/>
            <person name="Scherer S."/>
        </authorList>
    </citation>
    <scope>NUCLEOTIDE SEQUENCE [LARGE SCALE GENOMIC DNA]</scope>
    <source>
        <strain evidence="4 5">KCTC 33808</strain>
    </source>
</reference>
<dbReference type="OrthoDB" id="8578462at2"/>
<organism evidence="4 5">
    <name type="scientific">Propioniciclava sinopodophylli</name>
    <dbReference type="NCBI Taxonomy" id="1837344"/>
    <lineage>
        <taxon>Bacteria</taxon>
        <taxon>Bacillati</taxon>
        <taxon>Actinomycetota</taxon>
        <taxon>Actinomycetes</taxon>
        <taxon>Propionibacteriales</taxon>
        <taxon>Propionibacteriaceae</taxon>
        <taxon>Propioniciclava</taxon>
    </lineage>
</organism>
<evidence type="ECO:0000256" key="1">
    <source>
        <dbReference type="ARBA" id="ARBA00022679"/>
    </source>
</evidence>
<dbReference type="SUPFAM" id="SSF53613">
    <property type="entry name" value="Ribokinase-like"/>
    <property type="match status" value="1"/>
</dbReference>
<sequence>MPRIIHTGQALVDATAMIPALPRRGQNVMAVDWNQHAGGAVNILAAAARSGAECVHAGAIGTGPNGDLIRSALTREGVVWSAPAVPDADTALCVVLVEPSAERTFVTTLGAERRITVDSLAASGPAAGDLVCVTGYSLAVESTRAPLLTWLDTLPEGVEVVLDPGAAFAALPPGDRATMLRHTTVWTSNQEEADDLLAAHGVRRADHPGTDMADAAEALTGLLPGIVVVVRDGRHGCAVAVGGTTTDVPGFPQEPVDTNGAGDAHTGVLLAERARGTDWVESCRRANVAGAIAVTRRGPAAAPTASEIDAFLAGLSAGGGGDQGR</sequence>
<dbReference type="PANTHER" id="PTHR10584">
    <property type="entry name" value="SUGAR KINASE"/>
    <property type="match status" value="1"/>
</dbReference>
<dbReference type="InterPro" id="IPR011611">
    <property type="entry name" value="PfkB_dom"/>
</dbReference>
<keyword evidence="5" id="KW-1185">Reference proteome</keyword>
<protein>
    <submittedName>
        <fullName evidence="4">Sugar kinase</fullName>
    </submittedName>
</protein>
<dbReference type="Pfam" id="PF00294">
    <property type="entry name" value="PfkB"/>
    <property type="match status" value="1"/>
</dbReference>
<name>A0A4Q9KFL1_9ACTN</name>